<organism evidence="1 2">
    <name type="scientific">Enterocloster bolteae</name>
    <dbReference type="NCBI Taxonomy" id="208479"/>
    <lineage>
        <taxon>Bacteria</taxon>
        <taxon>Bacillati</taxon>
        <taxon>Bacillota</taxon>
        <taxon>Clostridia</taxon>
        <taxon>Lachnospirales</taxon>
        <taxon>Lachnospiraceae</taxon>
        <taxon>Enterocloster</taxon>
    </lineage>
</organism>
<gene>
    <name evidence="1" type="ORF">DW839_19330</name>
</gene>
<protein>
    <submittedName>
        <fullName evidence="1">Com family DNA-binding transcriptional regulator</fullName>
    </submittedName>
</protein>
<dbReference type="GO" id="GO:0003677">
    <property type="term" value="F:DNA binding"/>
    <property type="evidence" value="ECO:0007669"/>
    <property type="project" value="UniProtKB-KW"/>
</dbReference>
<comment type="caution">
    <text evidence="1">The sequence shown here is derived from an EMBL/GenBank/DDBJ whole genome shotgun (WGS) entry which is preliminary data.</text>
</comment>
<evidence type="ECO:0000313" key="1">
    <source>
        <dbReference type="EMBL" id="RHC54384.1"/>
    </source>
</evidence>
<evidence type="ECO:0000313" key="2">
    <source>
        <dbReference type="Proteomes" id="UP000283975"/>
    </source>
</evidence>
<name>A0A414ASC6_9FIRM</name>
<dbReference type="Proteomes" id="UP000283975">
    <property type="component" value="Unassembled WGS sequence"/>
</dbReference>
<proteinExistence type="predicted"/>
<dbReference type="EMBL" id="QSHZ01000022">
    <property type="protein sequence ID" value="RHC54384.1"/>
    <property type="molecule type" value="Genomic_DNA"/>
</dbReference>
<dbReference type="Pfam" id="PF10122">
    <property type="entry name" value="Zn_ribbon_Com"/>
    <property type="match status" value="1"/>
</dbReference>
<accession>A0A414ASC6</accession>
<dbReference type="InterPro" id="IPR019294">
    <property type="entry name" value="Translation_reg_Com"/>
</dbReference>
<dbReference type="AlphaFoldDB" id="A0A414ASC6"/>
<reference evidence="1 2" key="1">
    <citation type="submission" date="2018-08" db="EMBL/GenBank/DDBJ databases">
        <title>A genome reference for cultivated species of the human gut microbiota.</title>
        <authorList>
            <person name="Zou Y."/>
            <person name="Xue W."/>
            <person name="Luo G."/>
        </authorList>
    </citation>
    <scope>NUCLEOTIDE SEQUENCE [LARGE SCALE GENOMIC DNA]</scope>
    <source>
        <strain evidence="1 2">AM35-14</strain>
    </source>
</reference>
<keyword evidence="1" id="KW-0238">DNA-binding</keyword>
<sequence>MRLCAEVVKIEKVRCVRCGQTLLLAEYVKGEIKCPRCKTINRLDIKMTEPRAAPKE</sequence>